<dbReference type="GO" id="GO:0005829">
    <property type="term" value="C:cytosol"/>
    <property type="evidence" value="ECO:0007669"/>
    <property type="project" value="TreeGrafter"/>
</dbReference>
<evidence type="ECO:0000313" key="5">
    <source>
        <dbReference type="EMBL" id="QDL91357.1"/>
    </source>
</evidence>
<organism evidence="5 6">
    <name type="scientific">Paroceanicella profunda</name>
    <dbReference type="NCBI Taxonomy" id="2579971"/>
    <lineage>
        <taxon>Bacteria</taxon>
        <taxon>Pseudomonadati</taxon>
        <taxon>Pseudomonadota</taxon>
        <taxon>Alphaproteobacteria</taxon>
        <taxon>Rhodobacterales</taxon>
        <taxon>Paracoccaceae</taxon>
        <taxon>Paroceanicella</taxon>
    </lineage>
</organism>
<reference evidence="5 6" key="1">
    <citation type="submission" date="2019-06" db="EMBL/GenBank/DDBJ databases">
        <title>Genome sequence of Rhodobacteraceae bacterium D4M1.</title>
        <authorList>
            <person name="Cao J."/>
        </authorList>
    </citation>
    <scope>NUCLEOTIDE SEQUENCE [LARGE SCALE GENOMIC DNA]</scope>
    <source>
        <strain evidence="5 6">D4M1</strain>
    </source>
</reference>
<feature type="domain" description="Carbohydrate kinase PfkB" evidence="4">
    <location>
        <begin position="25"/>
        <end position="298"/>
    </location>
</feature>
<dbReference type="SUPFAM" id="SSF53613">
    <property type="entry name" value="Ribokinase-like"/>
    <property type="match status" value="1"/>
</dbReference>
<accession>A0A5B8FGT0</accession>
<proteinExistence type="inferred from homology"/>
<dbReference type="EMBL" id="CP040818">
    <property type="protein sequence ID" value="QDL91357.1"/>
    <property type="molecule type" value="Genomic_DNA"/>
</dbReference>
<dbReference type="Gene3D" id="3.40.1190.20">
    <property type="match status" value="1"/>
</dbReference>
<dbReference type="AlphaFoldDB" id="A0A5B8FGT0"/>
<name>A0A5B8FGT0_9RHOB</name>
<dbReference type="GO" id="GO:0019698">
    <property type="term" value="P:D-galacturonate catabolic process"/>
    <property type="evidence" value="ECO:0007669"/>
    <property type="project" value="TreeGrafter"/>
</dbReference>
<keyword evidence="2" id="KW-0808">Transferase</keyword>
<evidence type="ECO:0000256" key="2">
    <source>
        <dbReference type="ARBA" id="ARBA00022679"/>
    </source>
</evidence>
<dbReference type="GO" id="GO:0042840">
    <property type="term" value="P:D-glucuronate catabolic process"/>
    <property type="evidence" value="ECO:0007669"/>
    <property type="project" value="TreeGrafter"/>
</dbReference>
<dbReference type="OrthoDB" id="9776822at2"/>
<dbReference type="PANTHER" id="PTHR43085">
    <property type="entry name" value="HEXOKINASE FAMILY MEMBER"/>
    <property type="match status" value="1"/>
</dbReference>
<gene>
    <name evidence="5" type="ORF">FDP22_05880</name>
</gene>
<comment type="similarity">
    <text evidence="1">Belongs to the carbohydrate kinase PfkB family.</text>
</comment>
<evidence type="ECO:0000259" key="4">
    <source>
        <dbReference type="Pfam" id="PF00294"/>
    </source>
</evidence>
<protein>
    <submittedName>
        <fullName evidence="5">Sugar kinase</fullName>
    </submittedName>
</protein>
<dbReference type="Pfam" id="PF00294">
    <property type="entry name" value="PfkB"/>
    <property type="match status" value="1"/>
</dbReference>
<evidence type="ECO:0000313" key="6">
    <source>
        <dbReference type="Proteomes" id="UP000305888"/>
    </source>
</evidence>
<dbReference type="PANTHER" id="PTHR43085:SF15">
    <property type="entry name" value="2-DEHYDRO-3-DEOXYGLUCONOKINASE"/>
    <property type="match status" value="1"/>
</dbReference>
<evidence type="ECO:0000256" key="1">
    <source>
        <dbReference type="ARBA" id="ARBA00010688"/>
    </source>
</evidence>
<dbReference type="InterPro" id="IPR050306">
    <property type="entry name" value="PfkB_Carbo_kinase"/>
</dbReference>
<dbReference type="GO" id="GO:0006974">
    <property type="term" value="P:DNA damage response"/>
    <property type="evidence" value="ECO:0007669"/>
    <property type="project" value="TreeGrafter"/>
</dbReference>
<dbReference type="KEGG" id="ppru:FDP22_05880"/>
<evidence type="ECO:0000256" key="3">
    <source>
        <dbReference type="ARBA" id="ARBA00022777"/>
    </source>
</evidence>
<dbReference type="Proteomes" id="UP000305888">
    <property type="component" value="Chromosome"/>
</dbReference>
<dbReference type="RefSeq" id="WP_138575755.1">
    <property type="nucleotide sequence ID" value="NZ_CP040818.1"/>
</dbReference>
<dbReference type="InterPro" id="IPR029056">
    <property type="entry name" value="Ribokinase-like"/>
</dbReference>
<dbReference type="InterPro" id="IPR011611">
    <property type="entry name" value="PfkB_dom"/>
</dbReference>
<dbReference type="CDD" id="cd01166">
    <property type="entry name" value="KdgK"/>
    <property type="match status" value="1"/>
</dbReference>
<keyword evidence="3 5" id="KW-0418">Kinase</keyword>
<sequence length="310" mass="31536">MSMAAAVDILALGEPLIEYNRAGDTPRTFLRDVGGDVSNFAIAAARQGARAGVLSALGADEHGDAIVSLWDAEGIDHAHVSRHASAPTGVYFVNHGPSGHVFSFLRASSAASLVGPADLPRAAIAGAKLLHFTGISLAISGSSCDACFEAAAIARAAGRRVSFDTNLRDRLWSRPRAKALIEAALAMTDIALPSSDDMEKIFGDPRPEAMAEHCLALGAKVVALKLGAEGALIATPEGRHRIPPAPCTPVDATGAGDTFGGSFVARLLAGDSPQEAGTYAAAAAALATQGYGAVAPIPRAEAVRAALGGK</sequence>
<keyword evidence="6" id="KW-1185">Reference proteome</keyword>
<dbReference type="GO" id="GO:0008673">
    <property type="term" value="F:2-dehydro-3-deoxygluconokinase activity"/>
    <property type="evidence" value="ECO:0007669"/>
    <property type="project" value="TreeGrafter"/>
</dbReference>